<reference evidence="1 2" key="1">
    <citation type="submission" date="2023-02" db="EMBL/GenBank/DDBJ databases">
        <title>Genome sequence of Sphingomonas naphthae.</title>
        <authorList>
            <person name="Kim S."/>
            <person name="Heo J."/>
            <person name="Kwon S.-W."/>
        </authorList>
    </citation>
    <scope>NUCLEOTIDE SEQUENCE [LARGE SCALE GENOMIC DNA]</scope>
    <source>
        <strain evidence="1 2">KACC 18716</strain>
    </source>
</reference>
<sequence length="330" mass="34177">MAEWIYEAGIGEARAALVDGGDILEVLIERAGAGVRAGAVLPVRLRRRADATGRGLVELPDGGEALLDTVPPATPEGATIHAEVAREAIPEGRAMKPARLRATEASLREAPALAERIAAGGHRVVTLAGHQPDALEAAGWSEALGEAASGIVARDAARLQISLTPAMTLIDVDGTRAPAELAVIGARMSGAAIRRFDIGGSIGIDLPTLAGKAERQAAAAALDAALPPPFERTAFNGFGFLQIVRRRLRPSIPELMQHDPALAAALALLRRAEREPGAGARTLVAAPAVVAKLAPAWIEELRRRVGAGIALRAEAALAISAGHVHVEHQA</sequence>
<organism evidence="1 2">
    <name type="scientific">Sphingomonas naphthae</name>
    <dbReference type="NCBI Taxonomy" id="1813468"/>
    <lineage>
        <taxon>Bacteria</taxon>
        <taxon>Pseudomonadati</taxon>
        <taxon>Pseudomonadota</taxon>
        <taxon>Alphaproteobacteria</taxon>
        <taxon>Sphingomonadales</taxon>
        <taxon>Sphingomonadaceae</taxon>
        <taxon>Sphingomonas</taxon>
    </lineage>
</organism>
<proteinExistence type="predicted"/>
<protein>
    <submittedName>
        <fullName evidence="1">Ribonuclease</fullName>
    </submittedName>
</protein>
<evidence type="ECO:0000313" key="1">
    <source>
        <dbReference type="EMBL" id="WCT73006.1"/>
    </source>
</evidence>
<keyword evidence="2" id="KW-1185">Reference proteome</keyword>
<accession>A0ABY7TIF5</accession>
<dbReference type="RefSeq" id="WP_273686980.1">
    <property type="nucleotide sequence ID" value="NZ_CP117411.1"/>
</dbReference>
<dbReference type="Proteomes" id="UP001220395">
    <property type="component" value="Chromosome"/>
</dbReference>
<name>A0ABY7TIF5_9SPHN</name>
<evidence type="ECO:0000313" key="2">
    <source>
        <dbReference type="Proteomes" id="UP001220395"/>
    </source>
</evidence>
<gene>
    <name evidence="1" type="ORF">PQ455_15405</name>
</gene>
<dbReference type="EMBL" id="CP117411">
    <property type="protein sequence ID" value="WCT73006.1"/>
    <property type="molecule type" value="Genomic_DNA"/>
</dbReference>